<dbReference type="AlphaFoldDB" id="A0A5E5AWD7"/>
<dbReference type="Proteomes" id="UP000335538">
    <property type="component" value="Unassembled WGS sequence"/>
</dbReference>
<proteinExistence type="predicted"/>
<evidence type="ECO:0000313" key="2">
    <source>
        <dbReference type="EMBL" id="VVE77784.1"/>
    </source>
</evidence>
<protein>
    <submittedName>
        <fullName evidence="2">Fe2+-dependent dioxygenase</fullName>
    </submittedName>
</protein>
<feature type="domain" description="PKHD-type hydroxylase C-terminal" evidence="1">
    <location>
        <begin position="50"/>
        <end position="70"/>
    </location>
</feature>
<dbReference type="GO" id="GO:0051213">
    <property type="term" value="F:dioxygenase activity"/>
    <property type="evidence" value="ECO:0007669"/>
    <property type="project" value="UniProtKB-KW"/>
</dbReference>
<name>A0A5E5AWD7_9BURK</name>
<sequence>MDIERYLRTGDRQVQFGAQPAAGAVREDQRTIVRLCDGAGDGQTETGTDRTESLVQLTGSYHNLLRMWADV</sequence>
<keyword evidence="2" id="KW-0560">Oxidoreductase</keyword>
<gene>
    <name evidence="2" type="ORF">PSP31121_01359</name>
</gene>
<organism evidence="2 3">
    <name type="scientific">Pandoraea sputorum</name>
    <dbReference type="NCBI Taxonomy" id="93222"/>
    <lineage>
        <taxon>Bacteria</taxon>
        <taxon>Pseudomonadati</taxon>
        <taxon>Pseudomonadota</taxon>
        <taxon>Betaproteobacteria</taxon>
        <taxon>Burkholderiales</taxon>
        <taxon>Burkholderiaceae</taxon>
        <taxon>Pandoraea</taxon>
    </lineage>
</organism>
<dbReference type="Gene3D" id="4.10.860.20">
    <property type="entry name" value="Rabenosyn, Rab binding domain"/>
    <property type="match status" value="1"/>
</dbReference>
<accession>A0A5E5AWD7</accession>
<reference evidence="2 3" key="1">
    <citation type="submission" date="2019-08" db="EMBL/GenBank/DDBJ databases">
        <authorList>
            <person name="Peeters C."/>
        </authorList>
    </citation>
    <scope>NUCLEOTIDE SEQUENCE [LARGE SCALE GENOMIC DNA]</scope>
    <source>
        <strain evidence="2 3">LMG 31121</strain>
    </source>
</reference>
<dbReference type="EMBL" id="CABPSR010000002">
    <property type="protein sequence ID" value="VVE77784.1"/>
    <property type="molecule type" value="Genomic_DNA"/>
</dbReference>
<evidence type="ECO:0000313" key="3">
    <source>
        <dbReference type="Proteomes" id="UP000335538"/>
    </source>
</evidence>
<keyword evidence="2" id="KW-0223">Dioxygenase</keyword>
<dbReference type="Pfam" id="PF18331">
    <property type="entry name" value="PKHD_C"/>
    <property type="match status" value="1"/>
</dbReference>
<dbReference type="InterPro" id="IPR041097">
    <property type="entry name" value="PKHD_C"/>
</dbReference>
<evidence type="ECO:0000259" key="1">
    <source>
        <dbReference type="Pfam" id="PF18331"/>
    </source>
</evidence>